<evidence type="ECO:0000313" key="2">
    <source>
        <dbReference type="Proteomes" id="UP001177744"/>
    </source>
</evidence>
<reference evidence="1" key="1">
    <citation type="submission" date="2023-06" db="EMBL/GenBank/DDBJ databases">
        <title>Reference genome for the Northern bat (Eptesicus nilssonii), a most northern bat species.</title>
        <authorList>
            <person name="Laine V.N."/>
            <person name="Pulliainen A.T."/>
            <person name="Lilley T.M."/>
        </authorList>
    </citation>
    <scope>NUCLEOTIDE SEQUENCE</scope>
    <source>
        <strain evidence="1">BLF_Eptnil</strain>
        <tissue evidence="1">Kidney</tissue>
    </source>
</reference>
<feature type="non-terminal residue" evidence="1">
    <location>
        <position position="103"/>
    </location>
</feature>
<evidence type="ECO:0000313" key="1">
    <source>
        <dbReference type="EMBL" id="KAK1331519.1"/>
    </source>
</evidence>
<keyword evidence="2" id="KW-1185">Reference proteome</keyword>
<gene>
    <name evidence="1" type="ORF">QTO34_009476</name>
</gene>
<organism evidence="1 2">
    <name type="scientific">Cnephaeus nilssonii</name>
    <name type="common">Northern bat</name>
    <name type="synonym">Eptesicus nilssonii</name>
    <dbReference type="NCBI Taxonomy" id="3371016"/>
    <lineage>
        <taxon>Eukaryota</taxon>
        <taxon>Metazoa</taxon>
        <taxon>Chordata</taxon>
        <taxon>Craniata</taxon>
        <taxon>Vertebrata</taxon>
        <taxon>Euteleostomi</taxon>
        <taxon>Mammalia</taxon>
        <taxon>Eutheria</taxon>
        <taxon>Laurasiatheria</taxon>
        <taxon>Chiroptera</taxon>
        <taxon>Yangochiroptera</taxon>
        <taxon>Vespertilionidae</taxon>
        <taxon>Cnephaeus</taxon>
    </lineage>
</organism>
<dbReference type="EMBL" id="JAULJE010000020">
    <property type="protein sequence ID" value="KAK1331519.1"/>
    <property type="molecule type" value="Genomic_DNA"/>
</dbReference>
<comment type="caution">
    <text evidence="1">The sequence shown here is derived from an EMBL/GenBank/DDBJ whole genome shotgun (WGS) entry which is preliminary data.</text>
</comment>
<accession>A0AA40HHW2</accession>
<dbReference type="Proteomes" id="UP001177744">
    <property type="component" value="Unassembled WGS sequence"/>
</dbReference>
<name>A0AA40HHW2_CNENI</name>
<proteinExistence type="predicted"/>
<dbReference type="AlphaFoldDB" id="A0AA40HHW2"/>
<protein>
    <submittedName>
        <fullName evidence="1">Uncharacterized protein</fullName>
    </submittedName>
</protein>
<sequence length="103" mass="11800">MQSFIEKYHPDKEVENLIINLFNDNAVFHFRQVLNAGKNKRHWIGTGFPLAPGTQASLELRFVRKGQPKAQGKPRMLAAQPMPEVQASLRWRLPSRPEPPEAQ</sequence>